<keyword evidence="2" id="KW-1185">Reference proteome</keyword>
<proteinExistence type="predicted"/>
<dbReference type="RefSeq" id="WP_217478373.1">
    <property type="nucleotide sequence ID" value="NZ_CADIKM010000004.1"/>
</dbReference>
<evidence type="ECO:0000313" key="2">
    <source>
        <dbReference type="Proteomes" id="UP000494115"/>
    </source>
</evidence>
<gene>
    <name evidence="1" type="ORF">LMG28138_01318</name>
</gene>
<reference evidence="1 2" key="1">
    <citation type="submission" date="2020-04" db="EMBL/GenBank/DDBJ databases">
        <authorList>
            <person name="De Canck E."/>
        </authorList>
    </citation>
    <scope>NUCLEOTIDE SEQUENCE [LARGE SCALE GENOMIC DNA]</scope>
    <source>
        <strain evidence="1 2">LMG 28138</strain>
    </source>
</reference>
<accession>A0A6S7CJX5</accession>
<dbReference type="EMBL" id="CADIKM010000004">
    <property type="protein sequence ID" value="CAB3781756.1"/>
    <property type="molecule type" value="Genomic_DNA"/>
</dbReference>
<name>A0A6S7CJX5_9BURK</name>
<sequence>MPAVETHFHDLPLTFDAAQRLEIEHQHFDVCALPFQQQLLAWCDRMIGVVDLLTTRDDRRSSRCLLDR</sequence>
<protein>
    <submittedName>
        <fullName evidence="1">Uncharacterized protein</fullName>
    </submittedName>
</protein>
<dbReference type="AlphaFoldDB" id="A0A6S7CJX5"/>
<organism evidence="1 2">
    <name type="scientific">Pararobbsia alpina</name>
    <dbReference type="NCBI Taxonomy" id="621374"/>
    <lineage>
        <taxon>Bacteria</taxon>
        <taxon>Pseudomonadati</taxon>
        <taxon>Pseudomonadota</taxon>
        <taxon>Betaproteobacteria</taxon>
        <taxon>Burkholderiales</taxon>
        <taxon>Burkholderiaceae</taxon>
        <taxon>Pararobbsia</taxon>
    </lineage>
</organism>
<dbReference type="Proteomes" id="UP000494115">
    <property type="component" value="Unassembled WGS sequence"/>
</dbReference>
<evidence type="ECO:0000313" key="1">
    <source>
        <dbReference type="EMBL" id="CAB3781756.1"/>
    </source>
</evidence>